<dbReference type="InterPro" id="IPR017853">
    <property type="entry name" value="GH"/>
</dbReference>
<gene>
    <name evidence="11" type="ORF">BU16DRAFT_563304</name>
</gene>
<dbReference type="InterPro" id="IPR025972">
    <property type="entry name" value="BetaGal_dom3"/>
</dbReference>
<evidence type="ECO:0000256" key="1">
    <source>
        <dbReference type="ARBA" id="ARBA00001412"/>
    </source>
</evidence>
<evidence type="ECO:0000256" key="6">
    <source>
        <dbReference type="ARBA" id="ARBA00023180"/>
    </source>
</evidence>
<keyword evidence="7" id="KW-0326">Glycosidase</keyword>
<feature type="domain" description="Beta-galactosidase" evidence="10">
    <location>
        <begin position="384"/>
        <end position="564"/>
    </location>
</feature>
<dbReference type="InterPro" id="IPR025300">
    <property type="entry name" value="BetaGal_jelly_roll_dom"/>
</dbReference>
<organism evidence="11 12">
    <name type="scientific">Lophium mytilinum</name>
    <dbReference type="NCBI Taxonomy" id="390894"/>
    <lineage>
        <taxon>Eukaryota</taxon>
        <taxon>Fungi</taxon>
        <taxon>Dikarya</taxon>
        <taxon>Ascomycota</taxon>
        <taxon>Pezizomycotina</taxon>
        <taxon>Dothideomycetes</taxon>
        <taxon>Pleosporomycetidae</taxon>
        <taxon>Mytilinidiales</taxon>
        <taxon>Mytilinidiaceae</taxon>
        <taxon>Lophium</taxon>
    </lineage>
</organism>
<feature type="signal peptide" evidence="9">
    <location>
        <begin position="1"/>
        <end position="27"/>
    </location>
</feature>
<dbReference type="Gene3D" id="2.102.20.10">
    <property type="entry name" value="Beta-galactosidase, domain 2"/>
    <property type="match status" value="1"/>
</dbReference>
<reference evidence="11" key="1">
    <citation type="journal article" date="2020" name="Stud. Mycol.">
        <title>101 Dothideomycetes genomes: a test case for predicting lifestyles and emergence of pathogens.</title>
        <authorList>
            <person name="Haridas S."/>
            <person name="Albert R."/>
            <person name="Binder M."/>
            <person name="Bloem J."/>
            <person name="Labutti K."/>
            <person name="Salamov A."/>
            <person name="Andreopoulos B."/>
            <person name="Baker S."/>
            <person name="Barry K."/>
            <person name="Bills G."/>
            <person name="Bluhm B."/>
            <person name="Cannon C."/>
            <person name="Castanera R."/>
            <person name="Culley D."/>
            <person name="Daum C."/>
            <person name="Ezra D."/>
            <person name="Gonzalez J."/>
            <person name="Henrissat B."/>
            <person name="Kuo A."/>
            <person name="Liang C."/>
            <person name="Lipzen A."/>
            <person name="Lutzoni F."/>
            <person name="Magnuson J."/>
            <person name="Mondo S."/>
            <person name="Nolan M."/>
            <person name="Ohm R."/>
            <person name="Pangilinan J."/>
            <person name="Park H.-J."/>
            <person name="Ramirez L."/>
            <person name="Alfaro M."/>
            <person name="Sun H."/>
            <person name="Tritt A."/>
            <person name="Yoshinaga Y."/>
            <person name="Zwiers L.-H."/>
            <person name="Turgeon B."/>
            <person name="Goodwin S."/>
            <person name="Spatafora J."/>
            <person name="Crous P."/>
            <person name="Grigoriev I."/>
        </authorList>
    </citation>
    <scope>NUCLEOTIDE SEQUENCE</scope>
    <source>
        <strain evidence="11">CBS 269.34</strain>
    </source>
</reference>
<dbReference type="InterPro" id="IPR037110">
    <property type="entry name" value="Betagal_dom2_sf"/>
</dbReference>
<dbReference type="Pfam" id="PF10435">
    <property type="entry name" value="BetaGal_dom2"/>
    <property type="match status" value="1"/>
</dbReference>
<evidence type="ECO:0000259" key="10">
    <source>
        <dbReference type="SMART" id="SM01029"/>
    </source>
</evidence>
<accession>A0A6A6QQK0</accession>
<dbReference type="Gene3D" id="2.60.120.260">
    <property type="entry name" value="Galactose-binding domain-like"/>
    <property type="match status" value="2"/>
</dbReference>
<keyword evidence="12" id="KW-1185">Reference proteome</keyword>
<evidence type="ECO:0000313" key="12">
    <source>
        <dbReference type="Proteomes" id="UP000799750"/>
    </source>
</evidence>
<dbReference type="InterPro" id="IPR031330">
    <property type="entry name" value="Gly_Hdrlase_35_cat"/>
</dbReference>
<dbReference type="SUPFAM" id="SSF51445">
    <property type="entry name" value="(Trans)glycosidases"/>
    <property type="match status" value="1"/>
</dbReference>
<dbReference type="SUPFAM" id="SSF49785">
    <property type="entry name" value="Galactose-binding domain-like"/>
    <property type="match status" value="2"/>
</dbReference>
<evidence type="ECO:0000313" key="11">
    <source>
        <dbReference type="EMBL" id="KAF2493127.1"/>
    </source>
</evidence>
<keyword evidence="5" id="KW-0378">Hydrolase</keyword>
<proteinExistence type="inferred from homology"/>
<dbReference type="Proteomes" id="UP000799750">
    <property type="component" value="Unassembled WGS sequence"/>
</dbReference>
<dbReference type="GO" id="GO:0004565">
    <property type="term" value="F:beta-galactosidase activity"/>
    <property type="evidence" value="ECO:0007669"/>
    <property type="project" value="UniProtKB-EC"/>
</dbReference>
<dbReference type="SUPFAM" id="SSF117100">
    <property type="entry name" value="Beta-galactosidase LacA, domain 3"/>
    <property type="match status" value="1"/>
</dbReference>
<protein>
    <recommendedName>
        <fullName evidence="3">beta-galactosidase</fullName>
        <ecNumber evidence="3">3.2.1.23</ecNumber>
    </recommendedName>
</protein>
<dbReference type="PANTHER" id="PTHR23421">
    <property type="entry name" value="BETA-GALACTOSIDASE RELATED"/>
    <property type="match status" value="1"/>
</dbReference>
<evidence type="ECO:0000256" key="4">
    <source>
        <dbReference type="ARBA" id="ARBA00022729"/>
    </source>
</evidence>
<evidence type="ECO:0000256" key="8">
    <source>
        <dbReference type="RuleBase" id="RU003679"/>
    </source>
</evidence>
<evidence type="ECO:0000256" key="5">
    <source>
        <dbReference type="ARBA" id="ARBA00022801"/>
    </source>
</evidence>
<dbReference type="InterPro" id="IPR001944">
    <property type="entry name" value="Glycoside_Hdrlase_35"/>
</dbReference>
<feature type="chain" id="PRO_5025372324" description="beta-galactosidase" evidence="9">
    <location>
        <begin position="28"/>
        <end position="987"/>
    </location>
</feature>
<dbReference type="OrthoDB" id="1657402at2759"/>
<dbReference type="PRINTS" id="PR00742">
    <property type="entry name" value="GLHYDRLASE35"/>
</dbReference>
<dbReference type="Gene3D" id="2.60.390.10">
    <property type="entry name" value="Beta-galactosidase, domain 3"/>
    <property type="match status" value="1"/>
</dbReference>
<comment type="catalytic activity">
    <reaction evidence="1">
        <text>Hydrolysis of terminal non-reducing beta-D-galactose residues in beta-D-galactosides.</text>
        <dbReference type="EC" id="3.2.1.23"/>
    </reaction>
</comment>
<dbReference type="Pfam" id="PF13363">
    <property type="entry name" value="BetaGal_dom3"/>
    <property type="match status" value="1"/>
</dbReference>
<evidence type="ECO:0000256" key="3">
    <source>
        <dbReference type="ARBA" id="ARBA00012756"/>
    </source>
</evidence>
<dbReference type="InterPro" id="IPR036833">
    <property type="entry name" value="BetaGal_dom3_sf"/>
</dbReference>
<dbReference type="EC" id="3.2.1.23" evidence="3"/>
<keyword evidence="6" id="KW-0325">Glycoprotein</keyword>
<dbReference type="Pfam" id="PF13364">
    <property type="entry name" value="BetaGal_ABD2"/>
    <property type="match status" value="2"/>
</dbReference>
<evidence type="ECO:0000256" key="7">
    <source>
        <dbReference type="ARBA" id="ARBA00023295"/>
    </source>
</evidence>
<dbReference type="Gene3D" id="3.20.20.80">
    <property type="entry name" value="Glycosidases"/>
    <property type="match status" value="1"/>
</dbReference>
<evidence type="ECO:0000256" key="2">
    <source>
        <dbReference type="ARBA" id="ARBA00009809"/>
    </source>
</evidence>
<dbReference type="AlphaFoldDB" id="A0A6A6QQK0"/>
<name>A0A6A6QQK0_9PEZI</name>
<dbReference type="SMART" id="SM01029">
    <property type="entry name" value="BetaGal_dom2"/>
    <property type="match status" value="1"/>
</dbReference>
<dbReference type="EMBL" id="MU004192">
    <property type="protein sequence ID" value="KAF2493127.1"/>
    <property type="molecule type" value="Genomic_DNA"/>
</dbReference>
<dbReference type="Pfam" id="PF01301">
    <property type="entry name" value="Glyco_hydro_35"/>
    <property type="match status" value="1"/>
</dbReference>
<dbReference type="SUPFAM" id="SSF51011">
    <property type="entry name" value="Glycosyl hydrolase domain"/>
    <property type="match status" value="1"/>
</dbReference>
<dbReference type="GO" id="GO:0005975">
    <property type="term" value="P:carbohydrate metabolic process"/>
    <property type="evidence" value="ECO:0007669"/>
    <property type="project" value="InterPro"/>
</dbReference>
<comment type="similarity">
    <text evidence="2 8">Belongs to the glycosyl hydrolase 35 family.</text>
</comment>
<keyword evidence="4 9" id="KW-0732">Signal</keyword>
<dbReference type="InterPro" id="IPR008979">
    <property type="entry name" value="Galactose-bd-like_sf"/>
</dbReference>
<sequence>MNLRLAASFLVTLWTLNLFRFVGFADASQRQTRGTDSLQNVDQYSMKINGERLMVYGGEFHPWRIPSPSLWLDILQKVKAMGLNTISIYINWSLIEAKKGDFRLDGVFSYHAFFHAASEVGLYVIVRPGPYINAELTGGGFPGWRFHAPEGVYWRVSNESFYSEIAPYVVVIGKLLAPHQITNNGTIILLQIENELSTPSVPGTEYPAYGDMDILASRFEKAGMVVPTIHNDVSHGGVFAGENVSQPEIYTYDYYPLSCGELPATMDQYDWTLYQQYSSYDPHLIGECGDGFYDQWGGIGYDNCPTQLDAGITRLFYKNRYSMFVTELSLYMIYGGTNWGHMSWQRVYTSCDFRAAISENRAISREKYGEIKLEAQFLKVAPAYRTSRLIHSASDAYSTSPNVFVSQTKDVLRGNTTFWTTRHADYRSTTNKTYLLKVPTTQGTLTIPQLGGSLTLAGYNSKIHVTDFAVRPYSILYSSAEIYTWLKLDFRYILVLYGASGETHETAIIASGSRQCHVNEGTINKCENHNGTYIINYVTVGQTAISIGSDILILILDRSTVYNWWVPELPTSKEIPTISNDTVLVGGPYLVHSATIQNSVISLTEDLNSTANLEVAGPKNVKAITWNGRHIPTSRTSYGTFKGHLEYDQPTVYLPSLEKLDWRSIDSLPEIQSAYDDSAWEVCDNNTTVNGARALSTPTNLYTGTYGYHVGNQLYRGHFIAAGNQTKLDLKISGGFTFRWSVWLNDTYLSAFTGQNTTQYTSKSFTLPQNITAGTPYVFTVLFEHMGNNENESGGITFLRGILNYTIDGKTPNITWKVTGNLGGEDYEDKVRGPLKKVASSQRDQVSLSPSPKHDLLVIVTSTRISLPTSSDTSVGSTFDLDLDASYDTPLSVNFEGTGSLRVNLFINGYKFGRYIANIGPQRSFPVPEGIINHQGENTIGLILWSLDAEGGKLTSLSLESTAAVQWAYGPVAKVEQPEYVLRPHAF</sequence>
<dbReference type="InterPro" id="IPR018954">
    <property type="entry name" value="Betagal_dom2"/>
</dbReference>
<evidence type="ECO:0000256" key="9">
    <source>
        <dbReference type="SAM" id="SignalP"/>
    </source>
</evidence>